<evidence type="ECO:0000256" key="3">
    <source>
        <dbReference type="ARBA" id="ARBA00022692"/>
    </source>
</evidence>
<feature type="domain" description="ABC transporter" evidence="11">
    <location>
        <begin position="513"/>
        <end position="746"/>
    </location>
</feature>
<keyword evidence="7 10" id="KW-1133">Transmembrane helix</keyword>
<feature type="region of interest" description="Disordered" evidence="9">
    <location>
        <begin position="1815"/>
        <end position="1838"/>
    </location>
</feature>
<dbReference type="FunFam" id="3.40.50.300:FF:000327">
    <property type="entry name" value="ATP-binding cassette sub-family A member 3"/>
    <property type="match status" value="1"/>
</dbReference>
<evidence type="ECO:0000256" key="5">
    <source>
        <dbReference type="ARBA" id="ARBA00022741"/>
    </source>
</evidence>
<dbReference type="InterPro" id="IPR056264">
    <property type="entry name" value="R2_ABCA1-4-like"/>
</dbReference>
<feature type="transmembrane region" description="Helical" evidence="10">
    <location>
        <begin position="290"/>
        <end position="314"/>
    </location>
</feature>
<feature type="transmembrane region" description="Helical" evidence="10">
    <location>
        <begin position="1225"/>
        <end position="1247"/>
    </location>
</feature>
<evidence type="ECO:0000256" key="6">
    <source>
        <dbReference type="ARBA" id="ARBA00022840"/>
    </source>
</evidence>
<evidence type="ECO:0000256" key="2">
    <source>
        <dbReference type="ARBA" id="ARBA00022448"/>
    </source>
</evidence>
<feature type="domain" description="ABC transporter" evidence="11">
    <location>
        <begin position="1494"/>
        <end position="1726"/>
    </location>
</feature>
<feature type="transmembrane region" description="Helical" evidence="10">
    <location>
        <begin position="1268"/>
        <end position="1294"/>
    </location>
</feature>
<dbReference type="EnsemblMetazoa" id="XM_038213814.1">
    <property type="protein sequence ID" value="XP_038069742.1"/>
    <property type="gene ID" value="LOC119738843"/>
</dbReference>
<dbReference type="GO" id="GO:0140359">
    <property type="term" value="F:ABC-type transporter activity"/>
    <property type="evidence" value="ECO:0007669"/>
    <property type="project" value="InterPro"/>
</dbReference>
<evidence type="ECO:0000256" key="10">
    <source>
        <dbReference type="SAM" id="Phobius"/>
    </source>
</evidence>
<dbReference type="PROSITE" id="PS50893">
    <property type="entry name" value="ABC_TRANSPORTER_2"/>
    <property type="match status" value="2"/>
</dbReference>
<dbReference type="InterPro" id="IPR027417">
    <property type="entry name" value="P-loop_NTPase"/>
</dbReference>
<sequence length="1838" mass="204163">MGQKGRQFRLLLWKNFILQIRRPIGTTFELLLPFFATALLLLARVLIRSEDLCFTTFEPGFSEQESLSASDIERLQTCVTNGTGCPQLAYYPNNNLTSALMLGVALQVTIPLSPSNFSSEEELVKTAAEDLDSYYGVIVFDIGNDTTTLPKDVTYKIRLPHDIVRQETWRTERTYPNFDVVGPRLYNLYKTRFLALQHAIDSVIASFHVAEIDGLFGAFQKLRTVEVQLQQFPHPAYLSDRFLLTLEFLMPFLLCLSFIYTAGTIVRELVLEKEKRLKESMKMMGLANWIHWSAWYIKNLVFLLVPIILITILLKVGRVFPNSDPTIIFVFLFLWLIASIAWGFAISVFFSRARLGLIFGFVLWFANYLPLLFIAYDSSTTQVKTASCLLSNVAFGFGVTVVTLFEGKSVGLQWSNVNTSPSLDDPFTMGTVFLMFIVDTLIYLVITWYIEAVFPGNYGIPKPAYFPFQRSYWCSVSPKQQVANDGQENEIGMNAGLDPANHEASPEGIPAGIKIHGLTKVYKSSVGNKLAVDNLSVSMYQGQITALLGHNGAGKTTTMSILTGLFPPSSGTAYVNGYNIRTDMDRARNSLGLCPQHNVLFDRLTVKEHLDFFIALKGKSGKEADQDVRNMISDLQLVDKTHAQSTNLSGGMKRKLSCAIALIGGSEVVILDEPTSGMDPYARRATWDLLLKYRHGRTMVLTTHFMDEADLLGDRIAIMANGQLRCSGTSLFLKNRFGVGYHLTLVRNQTCAIDSVRAVVSKHVPQAELEGNVGNELDFILPRDETAVFKYLFMELEGSREALGIDSFGVSITTMEEVFMKAGEMAEDADKRNGNLENHRGNGAIVNASSTEQLAQNAEIQTNGSVPSQSVDTGELHSGIRLKYHQFAAIFVKRFLYSMRDKKSLITQFLLPLLFVVFGLLIIKTSGDAVSDPLRVMTLENISRHDATIDVKMFYADLRNQSRSTINIDGSTVEVNGTSFTFNGTTVTFNGTTITLNDSTVDINWMDVFQYLPSVLEPLAITYINVSSPVVSLMEDNSGDLVEGEPMTEDKDCCAYPNMILNDECASTLYNNGEKSELCKDVNGFGYHSCLACLTSTSFYEKTNSSDTSYDADDTCPIGANRSVLMDGNTFFQEYVLRQSENDTAFFNKYVAGLTLTENGLNQVLLTGWYSNEAYHTSSEVLNTIANIVLKYFTNDSYSITTINHPLPNSATNQVENAASSSDTFTLSLLILYGVSFLAASFIHFIVTEKQCKAKHLQMVSGLDGLTYWIANFCWDAINYLLVFICIIIIFAAFNLTAFGGENLGTVAVILLLFGWAAVPFVYFLSFLFKTPVTAYAVTATFLTLVGMSMVITVFVLEVIGTYEDEVNIVDHIFMALPTHCLARGLIQLSTNVAIRDTCTASDLDMEVCEFANISYAANNLDWDKPGIGQHAVYLAVEGLIFFALTLLLEMNFFIPSRSAKYLKAHNSAAEDVDVANERSKVDSLDPKRSEYAVILKNLSKMFRSKPSPAVDQLSLAIPKGECFGLLGVNGAGKTTSFGMLTGDLGLTAGEAYMEGFSIQKYRRKAQQRMGYCPQFDALIERLTGRELLTLFARLRGIPGKNIKSVVKSTITHLNLDNWADKLCGTYSGGNKRKLNTAIAIVGNPPIILLDEPTSGMDPKARRHLWDALTMVMRDGRSIVLTSHSMEECEALCTRLAIMVNGQFQCLGSTQHLKSRFGTGYTMMIKVRPNADVQIVKNFVHSVFDGAFLLEEHQGLLHYQVNNEQLSWSFIFGALEESRVGLDIVDYSVSQTTLEQVFLNFAKMQHAEGTTLKIGRQQRPPAPYNEPSTGLQMPVVNT</sequence>
<feature type="transmembrane region" description="Helical" evidence="10">
    <location>
        <begin position="356"/>
        <end position="376"/>
    </location>
</feature>
<dbReference type="Pfam" id="PF00005">
    <property type="entry name" value="ABC_tran"/>
    <property type="match status" value="2"/>
</dbReference>
<evidence type="ECO:0000256" key="8">
    <source>
        <dbReference type="ARBA" id="ARBA00023136"/>
    </source>
</evidence>
<name>A0A914B175_PATMI</name>
<feature type="transmembrane region" description="Helical" evidence="10">
    <location>
        <begin position="248"/>
        <end position="270"/>
    </location>
</feature>
<dbReference type="InterPro" id="IPR003593">
    <property type="entry name" value="AAA+_ATPase"/>
</dbReference>
<evidence type="ECO:0000256" key="1">
    <source>
        <dbReference type="ARBA" id="ARBA00004141"/>
    </source>
</evidence>
<keyword evidence="8 10" id="KW-0472">Membrane</keyword>
<dbReference type="InterPro" id="IPR013525">
    <property type="entry name" value="ABC2_TM"/>
</dbReference>
<dbReference type="GeneID" id="119738843"/>
<comment type="subcellular location">
    <subcellularLocation>
        <location evidence="1">Membrane</location>
        <topology evidence="1">Multi-pass membrane protein</topology>
    </subcellularLocation>
</comment>
<dbReference type="Proteomes" id="UP000887568">
    <property type="component" value="Unplaced"/>
</dbReference>
<keyword evidence="3 10" id="KW-0812">Transmembrane</keyword>
<dbReference type="SMART" id="SM00382">
    <property type="entry name" value="AAA"/>
    <property type="match status" value="2"/>
</dbReference>
<feature type="transmembrane region" description="Helical" evidence="10">
    <location>
        <begin position="1306"/>
        <end position="1329"/>
    </location>
</feature>
<dbReference type="GO" id="GO:0005524">
    <property type="term" value="F:ATP binding"/>
    <property type="evidence" value="ECO:0007669"/>
    <property type="project" value="UniProtKB-KW"/>
</dbReference>
<evidence type="ECO:0000256" key="9">
    <source>
        <dbReference type="SAM" id="MobiDB-lite"/>
    </source>
</evidence>
<organism evidence="12 13">
    <name type="scientific">Patiria miniata</name>
    <name type="common">Bat star</name>
    <name type="synonym">Asterina miniata</name>
    <dbReference type="NCBI Taxonomy" id="46514"/>
    <lineage>
        <taxon>Eukaryota</taxon>
        <taxon>Metazoa</taxon>
        <taxon>Echinodermata</taxon>
        <taxon>Eleutherozoa</taxon>
        <taxon>Asterozoa</taxon>
        <taxon>Asteroidea</taxon>
        <taxon>Valvatacea</taxon>
        <taxon>Valvatida</taxon>
        <taxon>Asterinidae</taxon>
        <taxon>Patiria</taxon>
    </lineage>
</organism>
<evidence type="ECO:0000256" key="4">
    <source>
        <dbReference type="ARBA" id="ARBA00022737"/>
    </source>
</evidence>
<proteinExistence type="predicted"/>
<dbReference type="SUPFAM" id="SSF52540">
    <property type="entry name" value="P-loop containing nucleoside triphosphate hydrolases"/>
    <property type="match status" value="2"/>
</dbReference>
<dbReference type="OrthoDB" id="6512918at2759"/>
<feature type="compositionally biased region" description="Polar residues" evidence="9">
    <location>
        <begin position="1826"/>
        <end position="1838"/>
    </location>
</feature>
<dbReference type="OMA" id="LQWNEFF"/>
<accession>A0A914B175</accession>
<feature type="transmembrane region" description="Helical" evidence="10">
    <location>
        <begin position="1336"/>
        <end position="1357"/>
    </location>
</feature>
<dbReference type="Pfam" id="PF23321">
    <property type="entry name" value="R1_ABCA1"/>
    <property type="match status" value="1"/>
</dbReference>
<dbReference type="PANTHER" id="PTHR19229">
    <property type="entry name" value="ATP-BINDING CASSETTE TRANSPORTER SUBFAMILY A ABCA"/>
    <property type="match status" value="1"/>
</dbReference>
<feature type="transmembrane region" description="Helical" evidence="10">
    <location>
        <begin position="1432"/>
        <end position="1455"/>
    </location>
</feature>
<feature type="transmembrane region" description="Helical" evidence="10">
    <location>
        <begin position="427"/>
        <end position="450"/>
    </location>
</feature>
<dbReference type="CDD" id="cd03263">
    <property type="entry name" value="ABC_subfamily_A"/>
    <property type="match status" value="2"/>
</dbReference>
<dbReference type="RefSeq" id="XP_038069742.1">
    <property type="nucleotide sequence ID" value="XM_038213814.1"/>
</dbReference>
<feature type="transmembrane region" description="Helical" evidence="10">
    <location>
        <begin position="326"/>
        <end position="350"/>
    </location>
</feature>
<dbReference type="GO" id="GO:0016887">
    <property type="term" value="F:ATP hydrolysis activity"/>
    <property type="evidence" value="ECO:0007669"/>
    <property type="project" value="InterPro"/>
</dbReference>
<dbReference type="PANTHER" id="PTHR19229:SF268">
    <property type="entry name" value="ABC TRANSPORTER DOMAIN-CONTAINING PROTEIN"/>
    <property type="match status" value="1"/>
</dbReference>
<keyword evidence="13" id="KW-1185">Reference proteome</keyword>
<dbReference type="InterPro" id="IPR003439">
    <property type="entry name" value="ABC_transporter-like_ATP-bd"/>
</dbReference>
<evidence type="ECO:0000259" key="11">
    <source>
        <dbReference type="PROSITE" id="PS50893"/>
    </source>
</evidence>
<dbReference type="Pfam" id="PF12698">
    <property type="entry name" value="ABC2_membrane_3"/>
    <property type="match status" value="2"/>
</dbReference>
<dbReference type="FunFam" id="3.40.50.300:FF:000298">
    <property type="entry name" value="ATP-binding cassette sub-family A member 12"/>
    <property type="match status" value="1"/>
</dbReference>
<keyword evidence="5" id="KW-0547">Nucleotide-binding</keyword>
<evidence type="ECO:0000313" key="13">
    <source>
        <dbReference type="Proteomes" id="UP000887568"/>
    </source>
</evidence>
<reference evidence="12" key="1">
    <citation type="submission" date="2022-11" db="UniProtKB">
        <authorList>
            <consortium name="EnsemblMetazoa"/>
        </authorList>
    </citation>
    <scope>IDENTIFICATION</scope>
</reference>
<keyword evidence="2" id="KW-0813">Transport</keyword>
<dbReference type="GO" id="GO:0005319">
    <property type="term" value="F:lipid transporter activity"/>
    <property type="evidence" value="ECO:0007669"/>
    <property type="project" value="TreeGrafter"/>
</dbReference>
<keyword evidence="6" id="KW-0067">ATP-binding</keyword>
<evidence type="ECO:0000313" key="12">
    <source>
        <dbReference type="EnsemblMetazoa" id="XP_038069742.1"/>
    </source>
</evidence>
<dbReference type="InterPro" id="IPR026082">
    <property type="entry name" value="ABCA"/>
</dbReference>
<evidence type="ECO:0000256" key="7">
    <source>
        <dbReference type="ARBA" id="ARBA00022989"/>
    </source>
</evidence>
<feature type="transmembrane region" description="Helical" evidence="10">
    <location>
        <begin position="388"/>
        <end position="407"/>
    </location>
</feature>
<dbReference type="GO" id="GO:0016020">
    <property type="term" value="C:membrane"/>
    <property type="evidence" value="ECO:0007669"/>
    <property type="project" value="UniProtKB-SubCell"/>
</dbReference>
<dbReference type="Gene3D" id="3.40.50.300">
    <property type="entry name" value="P-loop containing nucleotide triphosphate hydrolases"/>
    <property type="match status" value="2"/>
</dbReference>
<protein>
    <recommendedName>
        <fullName evidence="11">ABC transporter domain-containing protein</fullName>
    </recommendedName>
</protein>
<feature type="transmembrane region" description="Helical" evidence="10">
    <location>
        <begin position="30"/>
        <end position="47"/>
    </location>
</feature>
<feature type="transmembrane region" description="Helical" evidence="10">
    <location>
        <begin position="904"/>
        <end position="923"/>
    </location>
</feature>
<keyword evidence="4" id="KW-0677">Repeat</keyword>